<feature type="compositionally biased region" description="Basic and acidic residues" evidence="1">
    <location>
        <begin position="72"/>
        <end position="92"/>
    </location>
</feature>
<evidence type="ECO:0008006" key="4">
    <source>
        <dbReference type="Google" id="ProtNLM"/>
    </source>
</evidence>
<evidence type="ECO:0000313" key="2">
    <source>
        <dbReference type="EMBL" id="KAF2482810.1"/>
    </source>
</evidence>
<feature type="compositionally biased region" description="Basic and acidic residues" evidence="1">
    <location>
        <begin position="385"/>
        <end position="403"/>
    </location>
</feature>
<sequence length="612" mass="69466">MSTPSSVLNSLRNVPTAQTILNEHHISLLDQERPAQNGDAERNYSDEPPTPATPSTPGPLTRRLTKQSMKRQWSERKYAKYQPDKYHIHEDPLPPDEDPANAPQAGEEASRIQTSMLERSRAKAKSYLKRRGTMGQRKNENDSVVDILYENQRGMFLFGIPKYSSSSLLPSDPKPWQNAQFRTSPVDIRNAQVPDPSWEWAWKSWFVDMSRDVDEEGWEYSFMFKGGYAWHGNHPWFHSFVRRRRWLRMRRRRDVHHHTKEKAHELTAEYFTIHPKTVRPASEDYSRMGTSEMARMKERRRRQDEVEVDQMDITNIASLIYVMKRASVDREKLVAVRKFTDGAGPELYYLSERMPEIMNLLVFQSSRRQLLADLLHRFDAAHERRQSLADHKHDDEEAQKQHGEASQQAENLINAVKAADEQVKRLEYWSDIKSMVHGGEILHGTSDGDWDRARWQGLRDASGKGSSFASKQAASEGAPKLHAHPEHPPTEDDESAFTAPSTQSEGGQVVAIKHPGKDSDTGHETEGYVTAAESVSEMPGKSPRSNKGKARLSNIDGVLESLEDDAAEPPSTPPRRTSRPFRSPAKQNVRIVDPVPEGLDERDGNGGGGDGS</sequence>
<feature type="compositionally biased region" description="Polar residues" evidence="1">
    <location>
        <begin position="464"/>
        <end position="473"/>
    </location>
</feature>
<dbReference type="EMBL" id="MU001636">
    <property type="protein sequence ID" value="KAF2482810.1"/>
    <property type="molecule type" value="Genomic_DNA"/>
</dbReference>
<feature type="region of interest" description="Disordered" evidence="1">
    <location>
        <begin position="385"/>
        <end position="408"/>
    </location>
</feature>
<dbReference type="Proteomes" id="UP000799767">
    <property type="component" value="Unassembled WGS sequence"/>
</dbReference>
<reference evidence="2" key="1">
    <citation type="journal article" date="2020" name="Stud. Mycol.">
        <title>101 Dothideomycetes genomes: a test case for predicting lifestyles and emergence of pathogens.</title>
        <authorList>
            <person name="Haridas S."/>
            <person name="Albert R."/>
            <person name="Binder M."/>
            <person name="Bloem J."/>
            <person name="Labutti K."/>
            <person name="Salamov A."/>
            <person name="Andreopoulos B."/>
            <person name="Baker S."/>
            <person name="Barry K."/>
            <person name="Bills G."/>
            <person name="Bluhm B."/>
            <person name="Cannon C."/>
            <person name="Castanera R."/>
            <person name="Culley D."/>
            <person name="Daum C."/>
            <person name="Ezra D."/>
            <person name="Gonzalez J."/>
            <person name="Henrissat B."/>
            <person name="Kuo A."/>
            <person name="Liang C."/>
            <person name="Lipzen A."/>
            <person name="Lutzoni F."/>
            <person name="Magnuson J."/>
            <person name="Mondo S."/>
            <person name="Nolan M."/>
            <person name="Ohm R."/>
            <person name="Pangilinan J."/>
            <person name="Park H.-J."/>
            <person name="Ramirez L."/>
            <person name="Alfaro M."/>
            <person name="Sun H."/>
            <person name="Tritt A."/>
            <person name="Yoshinaga Y."/>
            <person name="Zwiers L.-H."/>
            <person name="Turgeon B."/>
            <person name="Goodwin S."/>
            <person name="Spatafora J."/>
            <person name="Crous P."/>
            <person name="Grigoriev I."/>
        </authorList>
    </citation>
    <scope>NUCLEOTIDE SEQUENCE</scope>
    <source>
        <strain evidence="2">CBS 113389</strain>
    </source>
</reference>
<feature type="region of interest" description="Disordered" evidence="1">
    <location>
        <begin position="282"/>
        <end position="305"/>
    </location>
</feature>
<accession>A0A6A6PRS6</accession>
<feature type="region of interest" description="Disordered" evidence="1">
    <location>
        <begin position="26"/>
        <end position="118"/>
    </location>
</feature>
<evidence type="ECO:0000256" key="1">
    <source>
        <dbReference type="SAM" id="MobiDB-lite"/>
    </source>
</evidence>
<dbReference type="RefSeq" id="XP_033589380.1">
    <property type="nucleotide sequence ID" value="XM_033729774.1"/>
</dbReference>
<dbReference type="GeneID" id="54470776"/>
<evidence type="ECO:0000313" key="3">
    <source>
        <dbReference type="Proteomes" id="UP000799767"/>
    </source>
</evidence>
<proteinExistence type="predicted"/>
<protein>
    <recommendedName>
        <fullName evidence="4">Peroxin/Ferlin domain-containing protein</fullName>
    </recommendedName>
</protein>
<feature type="compositionally biased region" description="Basic and acidic residues" evidence="1">
    <location>
        <begin position="26"/>
        <end position="45"/>
    </location>
</feature>
<dbReference type="OrthoDB" id="72441at2759"/>
<name>A0A6A6PRS6_9PEZI</name>
<gene>
    <name evidence="2" type="ORF">BDY17DRAFT_166858</name>
</gene>
<feature type="region of interest" description="Disordered" evidence="1">
    <location>
        <begin position="458"/>
        <end position="612"/>
    </location>
</feature>
<keyword evidence="3" id="KW-1185">Reference proteome</keyword>
<organism evidence="2 3">
    <name type="scientific">Neohortaea acidophila</name>
    <dbReference type="NCBI Taxonomy" id="245834"/>
    <lineage>
        <taxon>Eukaryota</taxon>
        <taxon>Fungi</taxon>
        <taxon>Dikarya</taxon>
        <taxon>Ascomycota</taxon>
        <taxon>Pezizomycotina</taxon>
        <taxon>Dothideomycetes</taxon>
        <taxon>Dothideomycetidae</taxon>
        <taxon>Mycosphaerellales</taxon>
        <taxon>Teratosphaeriaceae</taxon>
        <taxon>Neohortaea</taxon>
    </lineage>
</organism>
<feature type="compositionally biased region" description="Pro residues" evidence="1">
    <location>
        <begin position="48"/>
        <end position="57"/>
    </location>
</feature>
<feature type="compositionally biased region" description="Basic and acidic residues" evidence="1">
    <location>
        <begin position="515"/>
        <end position="526"/>
    </location>
</feature>
<dbReference type="AlphaFoldDB" id="A0A6A6PRS6"/>